<evidence type="ECO:0000313" key="5">
    <source>
        <dbReference type="Proteomes" id="UP001151760"/>
    </source>
</evidence>
<feature type="compositionally biased region" description="Low complexity" evidence="1">
    <location>
        <begin position="384"/>
        <end position="393"/>
    </location>
</feature>
<feature type="region of interest" description="Disordered" evidence="1">
    <location>
        <begin position="555"/>
        <end position="583"/>
    </location>
</feature>
<organism evidence="4 5">
    <name type="scientific">Tanacetum coccineum</name>
    <dbReference type="NCBI Taxonomy" id="301880"/>
    <lineage>
        <taxon>Eukaryota</taxon>
        <taxon>Viridiplantae</taxon>
        <taxon>Streptophyta</taxon>
        <taxon>Embryophyta</taxon>
        <taxon>Tracheophyta</taxon>
        <taxon>Spermatophyta</taxon>
        <taxon>Magnoliopsida</taxon>
        <taxon>eudicotyledons</taxon>
        <taxon>Gunneridae</taxon>
        <taxon>Pentapetalae</taxon>
        <taxon>asterids</taxon>
        <taxon>campanulids</taxon>
        <taxon>Asterales</taxon>
        <taxon>Asteraceae</taxon>
        <taxon>Asteroideae</taxon>
        <taxon>Anthemideae</taxon>
        <taxon>Anthemidinae</taxon>
        <taxon>Tanacetum</taxon>
    </lineage>
</organism>
<evidence type="ECO:0000259" key="3">
    <source>
        <dbReference type="Pfam" id="PF24626"/>
    </source>
</evidence>
<feature type="domain" description="Tf2-1-like SH3-like" evidence="3">
    <location>
        <begin position="34"/>
        <end position="83"/>
    </location>
</feature>
<gene>
    <name evidence="4" type="ORF">Tco_1033004</name>
</gene>
<dbReference type="EMBL" id="BQNB010018377">
    <property type="protein sequence ID" value="GJT73718.1"/>
    <property type="molecule type" value="Genomic_DNA"/>
</dbReference>
<reference evidence="4" key="1">
    <citation type="journal article" date="2022" name="Int. J. Mol. Sci.">
        <title>Draft Genome of Tanacetum Coccineum: Genomic Comparison of Closely Related Tanacetum-Family Plants.</title>
        <authorList>
            <person name="Yamashiro T."/>
            <person name="Shiraishi A."/>
            <person name="Nakayama K."/>
            <person name="Satake H."/>
        </authorList>
    </citation>
    <scope>NUCLEOTIDE SEQUENCE</scope>
</reference>
<dbReference type="Pfam" id="PF08284">
    <property type="entry name" value="RVP_2"/>
    <property type="match status" value="1"/>
</dbReference>
<dbReference type="InterPro" id="IPR056924">
    <property type="entry name" value="SH3_Tf2-1"/>
</dbReference>
<dbReference type="Proteomes" id="UP001151760">
    <property type="component" value="Unassembled WGS sequence"/>
</dbReference>
<evidence type="ECO:0000313" key="4">
    <source>
        <dbReference type="EMBL" id="GJT73718.1"/>
    </source>
</evidence>
<feature type="compositionally biased region" description="Low complexity" evidence="1">
    <location>
        <begin position="310"/>
        <end position="331"/>
    </location>
</feature>
<evidence type="ECO:0000256" key="1">
    <source>
        <dbReference type="SAM" id="MobiDB-lite"/>
    </source>
</evidence>
<accession>A0ABQ5GFW0</accession>
<keyword evidence="2" id="KW-0472">Membrane</keyword>
<feature type="region of interest" description="Disordered" evidence="1">
    <location>
        <begin position="302"/>
        <end position="351"/>
    </location>
</feature>
<feature type="compositionally biased region" description="Gly residues" evidence="1">
    <location>
        <begin position="561"/>
        <end position="579"/>
    </location>
</feature>
<dbReference type="Pfam" id="PF24626">
    <property type="entry name" value="SH3_Tf2-1"/>
    <property type="match status" value="1"/>
</dbReference>
<keyword evidence="2" id="KW-0812">Transmembrane</keyword>
<feature type="transmembrane region" description="Helical" evidence="2">
    <location>
        <begin position="165"/>
        <end position="184"/>
    </location>
</feature>
<sequence>MGWRGLIRRRKPLEFPGLGIRLCWRVSALKGVIRFVKRGKQNPRNNWTFKILAKVGTVAYRLELPEKLSRVHSTFHVSNLKKCLSDEPLAIPLDEIHIDEKLHFIEEPVEIMDTAKKALKQRPHSNREVYPCSIIYMEITVIMAASAIIFLLIPSDERCGITRPLVLFFLVVSPTVMPSTSVIAPEHFYYCSLLFFSGRSYVETTLDASPTDCVTWFLIRVSDTDSFTDGILLRLLILLMDHESAGPCICQPVALWRKGERRKREKGGVESRETTRTSSSHEFPYCSCYFYCPSRNSSRISKASHASPRSPISHFHTSSSSSSSDSSPVHSLGLDAPDQAYSGSSTRDVSPRLCYPPRRASRCSEAFRRWCAAPLSTLYPPTTSESSSRGSSEIPMHSISYSAGPSRKRCRSPVDSVSLSMPVTGSLAPTRADHLPPRKRFRDSYSTEASLEEDVEVGLIGTIWVDIELGDAEAIYSLRMKNLKVRAMLDIERGRVSSLRLHTSLSQEEFRPLGQMVSSRTMTNTRSGMTHAAIEEMIDQRVNAALEAHQVNQNLELSNGNGNGNGNGNDNGNGNGNDNGNGKELMKLMTEVYCPRNEIQKMETELWNLSVKNNDIASYTQRFQDSHISPKCSQRGQNVARALCGCNIEEKNTKCGAQGHYRNDCPKIKNQNRGNKARVPDASGRAYALGGGDVEPGSYTVTGNTLLNDHHAYMLFDSGADKSFVSNTFSALLDITPYALDVSYAVELADGRTSKTTLCLWAVH</sequence>
<feature type="region of interest" description="Disordered" evidence="1">
    <location>
        <begin position="380"/>
        <end position="417"/>
    </location>
</feature>
<name>A0ABQ5GFW0_9ASTR</name>
<reference evidence="4" key="2">
    <citation type="submission" date="2022-01" db="EMBL/GenBank/DDBJ databases">
        <authorList>
            <person name="Yamashiro T."/>
            <person name="Shiraishi A."/>
            <person name="Satake H."/>
            <person name="Nakayama K."/>
        </authorList>
    </citation>
    <scope>NUCLEOTIDE SEQUENCE</scope>
</reference>
<dbReference type="PANTHER" id="PTHR46148:SF59">
    <property type="entry name" value="NUCLEOTIDYLTRANSFERASE, RIBONUCLEASE H"/>
    <property type="match status" value="1"/>
</dbReference>
<proteinExistence type="predicted"/>
<protein>
    <recommendedName>
        <fullName evidence="3">Tf2-1-like SH3-like domain-containing protein</fullName>
    </recommendedName>
</protein>
<evidence type="ECO:0000256" key="2">
    <source>
        <dbReference type="SAM" id="Phobius"/>
    </source>
</evidence>
<keyword evidence="2" id="KW-1133">Transmembrane helix</keyword>
<feature type="transmembrane region" description="Helical" evidence="2">
    <location>
        <begin position="134"/>
        <end position="153"/>
    </location>
</feature>
<dbReference type="PANTHER" id="PTHR46148">
    <property type="entry name" value="CHROMO DOMAIN-CONTAINING PROTEIN"/>
    <property type="match status" value="1"/>
</dbReference>
<comment type="caution">
    <text evidence="4">The sequence shown here is derived from an EMBL/GenBank/DDBJ whole genome shotgun (WGS) entry which is preliminary data.</text>
</comment>
<keyword evidence="5" id="KW-1185">Reference proteome</keyword>